<name>A0A6N1VGG4_9HYPH</name>
<dbReference type="KEGG" id="orm:HTY61_16675"/>
<dbReference type="Proteomes" id="UP000509367">
    <property type="component" value="Chromosome"/>
</dbReference>
<gene>
    <name evidence="2" type="ORF">HTY61_16675</name>
</gene>
<evidence type="ECO:0000256" key="1">
    <source>
        <dbReference type="SAM" id="SignalP"/>
    </source>
</evidence>
<sequence>MIRSRLPVALVPLCLLAACETSGPASGSSGGYAALPPRAATYRCNDGVTLEVRRAGTGVTVSDSRGIEATVQASPPGQSTRYAEGIHALILEGTSATWFVSGQVPAVCRR</sequence>
<reference evidence="2 3" key="1">
    <citation type="submission" date="2020-06" db="EMBL/GenBank/DDBJ databases">
        <title>Oricola thermophila sp. nov. isolated from a tidal sediments.</title>
        <authorList>
            <person name="Kwon K.K."/>
            <person name="Yang S.-H."/>
            <person name="Park M.-J."/>
        </authorList>
    </citation>
    <scope>NUCLEOTIDE SEQUENCE [LARGE SCALE GENOMIC DNA]</scope>
    <source>
        <strain evidence="2 3">MEBiC13590</strain>
    </source>
</reference>
<evidence type="ECO:0000313" key="3">
    <source>
        <dbReference type="Proteomes" id="UP000509367"/>
    </source>
</evidence>
<organism evidence="2 3">
    <name type="scientific">Oricola thermophila</name>
    <dbReference type="NCBI Taxonomy" id="2742145"/>
    <lineage>
        <taxon>Bacteria</taxon>
        <taxon>Pseudomonadati</taxon>
        <taxon>Pseudomonadota</taxon>
        <taxon>Alphaproteobacteria</taxon>
        <taxon>Hyphomicrobiales</taxon>
        <taxon>Ahrensiaceae</taxon>
        <taxon>Oricola</taxon>
    </lineage>
</organism>
<feature type="signal peptide" evidence="1">
    <location>
        <begin position="1"/>
        <end position="17"/>
    </location>
</feature>
<evidence type="ECO:0000313" key="2">
    <source>
        <dbReference type="EMBL" id="QKV19971.1"/>
    </source>
</evidence>
<proteinExistence type="predicted"/>
<dbReference type="AlphaFoldDB" id="A0A6N1VGG4"/>
<keyword evidence="3" id="KW-1185">Reference proteome</keyword>
<dbReference type="EMBL" id="CP054836">
    <property type="protein sequence ID" value="QKV19971.1"/>
    <property type="molecule type" value="Genomic_DNA"/>
</dbReference>
<dbReference type="PROSITE" id="PS51257">
    <property type="entry name" value="PROKAR_LIPOPROTEIN"/>
    <property type="match status" value="1"/>
</dbReference>
<protein>
    <recommendedName>
        <fullName evidence="4">MliC family protein</fullName>
    </recommendedName>
</protein>
<feature type="chain" id="PRO_5027021171" description="MliC family protein" evidence="1">
    <location>
        <begin position="18"/>
        <end position="110"/>
    </location>
</feature>
<dbReference type="RefSeq" id="WP_175277862.1">
    <property type="nucleotide sequence ID" value="NZ_CP054836.1"/>
</dbReference>
<accession>A0A6N1VGG4</accession>
<evidence type="ECO:0008006" key="4">
    <source>
        <dbReference type="Google" id="ProtNLM"/>
    </source>
</evidence>
<keyword evidence="1" id="KW-0732">Signal</keyword>